<dbReference type="Gene3D" id="1.20.140.10">
    <property type="entry name" value="Butyryl-CoA Dehydrogenase, subunit A, domain 3"/>
    <property type="match status" value="1"/>
</dbReference>
<comment type="similarity">
    <text evidence="2">Belongs to the acyl-CoA dehydrogenase family.</text>
</comment>
<dbReference type="SUPFAM" id="SSF47203">
    <property type="entry name" value="Acyl-CoA dehydrogenase C-terminal domain-like"/>
    <property type="match status" value="1"/>
</dbReference>
<accession>A0ABY9EA76</accession>
<protein>
    <recommendedName>
        <fullName evidence="6">Acyl-CoA dehydrogenase/oxidase C-terminal domain-containing protein</fullName>
    </recommendedName>
</protein>
<name>A0ABY9EA76_9GAMM</name>
<dbReference type="Proteomes" id="UP001321520">
    <property type="component" value="Chromosome"/>
</dbReference>
<keyword evidence="5" id="KW-0560">Oxidoreductase</keyword>
<comment type="cofactor">
    <cofactor evidence="1">
        <name>FAD</name>
        <dbReference type="ChEBI" id="CHEBI:57692"/>
    </cofactor>
</comment>
<evidence type="ECO:0000256" key="4">
    <source>
        <dbReference type="ARBA" id="ARBA00022827"/>
    </source>
</evidence>
<evidence type="ECO:0000259" key="6">
    <source>
        <dbReference type="Pfam" id="PF00441"/>
    </source>
</evidence>
<reference evidence="7 8" key="1">
    <citation type="submission" date="2022-05" db="EMBL/GenBank/DDBJ databases">
        <title>Microbulbifer sp. nov., isolated from sponge.</title>
        <authorList>
            <person name="Gao L."/>
        </authorList>
    </citation>
    <scope>NUCLEOTIDE SEQUENCE [LARGE SCALE GENOMIC DNA]</scope>
    <source>
        <strain evidence="7 8">MI-G</strain>
    </source>
</reference>
<dbReference type="InterPro" id="IPR036250">
    <property type="entry name" value="AcylCo_DH-like_C"/>
</dbReference>
<proteinExistence type="inferred from homology"/>
<evidence type="ECO:0000313" key="8">
    <source>
        <dbReference type="Proteomes" id="UP001321520"/>
    </source>
</evidence>
<evidence type="ECO:0000313" key="7">
    <source>
        <dbReference type="EMBL" id="WKD49057.1"/>
    </source>
</evidence>
<keyword evidence="4" id="KW-0274">FAD</keyword>
<sequence>MDFRYTQIQQDLIEAASAMLNGENNLERLRDLINERKTGQIAINAQGSGLSHIWGQFSEVGLLGLMAREADGGLEQPLVLMAGVAEAAGYVALPEPLIELAGIVVPLLSQMNKPECLTQVLEGRLLVGIITPLLPFNNTTAYHDMFIVTSEMGGELVLKKDLNLESRQSIDPLRKLAKANKPSSQNALADYHGAVLSAAQLLGLSKRMIDMSCDFAKKRHQFGRPIGSFQAIKHQLATAYMQIEFTRPMIQLAALQGGVAVHNAKLTAIDTAMLVIETAIQVHGGMGYTYEVDLHLFMKRAWALCGEWGDRNYHMKKLEEYLLNNEMDIGQIQTFIQEN</sequence>
<evidence type="ECO:0000256" key="2">
    <source>
        <dbReference type="ARBA" id="ARBA00009347"/>
    </source>
</evidence>
<gene>
    <name evidence="7" type="ORF">M8T91_14300</name>
</gene>
<evidence type="ECO:0000256" key="1">
    <source>
        <dbReference type="ARBA" id="ARBA00001974"/>
    </source>
</evidence>
<keyword evidence="8" id="KW-1185">Reference proteome</keyword>
<organism evidence="7 8">
    <name type="scientific">Microbulbifer spongiae</name>
    <dbReference type="NCBI Taxonomy" id="2944933"/>
    <lineage>
        <taxon>Bacteria</taxon>
        <taxon>Pseudomonadati</taxon>
        <taxon>Pseudomonadota</taxon>
        <taxon>Gammaproteobacteria</taxon>
        <taxon>Cellvibrionales</taxon>
        <taxon>Microbulbiferaceae</taxon>
        <taxon>Microbulbifer</taxon>
    </lineage>
</organism>
<dbReference type="InterPro" id="IPR009100">
    <property type="entry name" value="AcylCoA_DH/oxidase_NM_dom_sf"/>
</dbReference>
<evidence type="ECO:0000256" key="3">
    <source>
        <dbReference type="ARBA" id="ARBA00022630"/>
    </source>
</evidence>
<dbReference type="EMBL" id="CP098023">
    <property type="protein sequence ID" value="WKD49057.1"/>
    <property type="molecule type" value="Genomic_DNA"/>
</dbReference>
<evidence type="ECO:0000256" key="5">
    <source>
        <dbReference type="ARBA" id="ARBA00023002"/>
    </source>
</evidence>
<dbReference type="Pfam" id="PF00441">
    <property type="entry name" value="Acyl-CoA_dh_1"/>
    <property type="match status" value="1"/>
</dbReference>
<dbReference type="InterPro" id="IPR037069">
    <property type="entry name" value="AcylCoA_DH/ox_N_sf"/>
</dbReference>
<dbReference type="PANTHER" id="PTHR43884:SF20">
    <property type="entry name" value="ACYL-COA DEHYDROGENASE FADE28"/>
    <property type="match status" value="1"/>
</dbReference>
<dbReference type="PANTHER" id="PTHR43884">
    <property type="entry name" value="ACYL-COA DEHYDROGENASE"/>
    <property type="match status" value="1"/>
</dbReference>
<dbReference type="SUPFAM" id="SSF56645">
    <property type="entry name" value="Acyl-CoA dehydrogenase NM domain-like"/>
    <property type="match status" value="1"/>
</dbReference>
<keyword evidence="3" id="KW-0285">Flavoprotein</keyword>
<dbReference type="Gene3D" id="1.10.540.10">
    <property type="entry name" value="Acyl-CoA dehydrogenase/oxidase, N-terminal domain"/>
    <property type="match status" value="1"/>
</dbReference>
<dbReference type="RefSeq" id="WP_301414843.1">
    <property type="nucleotide sequence ID" value="NZ_CP098023.1"/>
</dbReference>
<feature type="domain" description="Acyl-CoA dehydrogenase/oxidase C-terminal" evidence="6">
    <location>
        <begin position="192"/>
        <end position="302"/>
    </location>
</feature>
<dbReference type="InterPro" id="IPR009075">
    <property type="entry name" value="AcylCo_DH/oxidase_C"/>
</dbReference>